<name>A0A317EE09_9PROT</name>
<keyword evidence="1" id="KW-0812">Transmembrane</keyword>
<accession>A0A317EE09</accession>
<dbReference type="OrthoDB" id="9890268at2"/>
<reference evidence="3" key="1">
    <citation type="submission" date="2018-05" db="EMBL/GenBank/DDBJ databases">
        <title>Zavarzinia sp. HR-AS.</title>
        <authorList>
            <person name="Lee Y."/>
            <person name="Jeon C.O."/>
        </authorList>
    </citation>
    <scope>NUCLEOTIDE SEQUENCE [LARGE SCALE GENOMIC DNA]</scope>
    <source>
        <strain evidence="3">DSM 1231</strain>
    </source>
</reference>
<keyword evidence="1" id="KW-1133">Transmembrane helix</keyword>
<comment type="caution">
    <text evidence="2">The sequence shown here is derived from an EMBL/GenBank/DDBJ whole genome shotgun (WGS) entry which is preliminary data.</text>
</comment>
<dbReference type="Proteomes" id="UP000246077">
    <property type="component" value="Unassembled WGS sequence"/>
</dbReference>
<proteinExistence type="predicted"/>
<protein>
    <submittedName>
        <fullName evidence="2">Uncharacterized protein</fullName>
    </submittedName>
</protein>
<evidence type="ECO:0000313" key="3">
    <source>
        <dbReference type="Proteomes" id="UP000246077"/>
    </source>
</evidence>
<dbReference type="RefSeq" id="WP_109919615.1">
    <property type="nucleotide sequence ID" value="NZ_QGLF01000001.1"/>
</dbReference>
<dbReference type="EMBL" id="QGLF01000001">
    <property type="protein sequence ID" value="PWR23583.1"/>
    <property type="molecule type" value="Genomic_DNA"/>
</dbReference>
<keyword evidence="1" id="KW-0472">Membrane</keyword>
<sequence length="141" mass="15796">MDDYGLYLKIAGYAAAGLFALTLLYGFLKQPDFNIVPRRKRFRQVAVPGLIVAEVMEGLRHPPRQYQIYQYDADRGLIVYSDGPGLFSLGAFYPIYVDPSQMGVLITLAIEPRTPIVGPWATQRLRRLQRVVIQLVGGGPI</sequence>
<keyword evidence="3" id="KW-1185">Reference proteome</keyword>
<evidence type="ECO:0000256" key="1">
    <source>
        <dbReference type="SAM" id="Phobius"/>
    </source>
</evidence>
<dbReference type="AlphaFoldDB" id="A0A317EE09"/>
<organism evidence="2 3">
    <name type="scientific">Zavarzinia compransoris</name>
    <dbReference type="NCBI Taxonomy" id="1264899"/>
    <lineage>
        <taxon>Bacteria</taxon>
        <taxon>Pseudomonadati</taxon>
        <taxon>Pseudomonadota</taxon>
        <taxon>Alphaproteobacteria</taxon>
        <taxon>Rhodospirillales</taxon>
        <taxon>Zavarziniaceae</taxon>
        <taxon>Zavarzinia</taxon>
    </lineage>
</organism>
<gene>
    <name evidence="2" type="ORF">DKG75_03170</name>
</gene>
<feature type="transmembrane region" description="Helical" evidence="1">
    <location>
        <begin position="6"/>
        <end position="28"/>
    </location>
</feature>
<evidence type="ECO:0000313" key="2">
    <source>
        <dbReference type="EMBL" id="PWR23583.1"/>
    </source>
</evidence>